<comment type="caution">
    <text evidence="2">The sequence shown here is derived from an EMBL/GenBank/DDBJ whole genome shotgun (WGS) entry which is preliminary data.</text>
</comment>
<reference evidence="2 3" key="1">
    <citation type="submission" date="2020-01" db="EMBL/GenBank/DDBJ databases">
        <title>The draft genome sequence of Corallococcus exiguus DSM 14696.</title>
        <authorList>
            <person name="Zhang X."/>
            <person name="Zhu H."/>
        </authorList>
    </citation>
    <scope>NUCLEOTIDE SEQUENCE [LARGE SCALE GENOMIC DNA]</scope>
    <source>
        <strain evidence="2 3">DSM 14696</strain>
    </source>
</reference>
<dbReference type="AlphaFoldDB" id="A0A7X4YDT2"/>
<evidence type="ECO:0000313" key="2">
    <source>
        <dbReference type="EMBL" id="NBC43345.1"/>
    </source>
</evidence>
<sequence>MKAFLFFAGSVLALYVGMLVVVLANSQGPYLDAFFVMGFGYIAVVGGVVAAGVIALGGALMLLWQHFIAKNPKVSGAGVVFACIILAVAAGLVVKKVLEPSFAEELAAQRAIALRYAIEHHDVQVFTWAVLDRLQDRNAAEAERFIAASPFTEEEVIQYQLATYTGMDPRQCLFLARLGGRHEDFLAKLPYRLRVRYRSYERFCVGDLMGLDQSGEAFFYAFRSFHDLGATPEQQAPESTAPVFKAASELSADIRSRVSPMFLLLTLPYLEVFRTAGQMGLNDKDKALRRSSLVLLRQQGMELNAEEKQDAELQAALRAANLAELLE</sequence>
<keyword evidence="1" id="KW-0812">Transmembrane</keyword>
<keyword evidence="1" id="KW-1133">Transmembrane helix</keyword>
<name>A0A7X4YDT2_9BACT</name>
<evidence type="ECO:0000256" key="1">
    <source>
        <dbReference type="SAM" id="Phobius"/>
    </source>
</evidence>
<gene>
    <name evidence="2" type="ORF">GTZ93_26440</name>
</gene>
<feature type="transmembrane region" description="Helical" evidence="1">
    <location>
        <begin position="76"/>
        <end position="94"/>
    </location>
</feature>
<accession>A0A7X4YDT2</accession>
<proteinExistence type="predicted"/>
<evidence type="ECO:0000313" key="3">
    <source>
        <dbReference type="Proteomes" id="UP000537825"/>
    </source>
</evidence>
<organism evidence="2 3">
    <name type="scientific">Corallococcus exiguus</name>
    <dbReference type="NCBI Taxonomy" id="83462"/>
    <lineage>
        <taxon>Bacteria</taxon>
        <taxon>Pseudomonadati</taxon>
        <taxon>Myxococcota</taxon>
        <taxon>Myxococcia</taxon>
        <taxon>Myxococcales</taxon>
        <taxon>Cystobacterineae</taxon>
        <taxon>Myxococcaceae</taxon>
        <taxon>Corallococcus</taxon>
    </lineage>
</organism>
<keyword evidence="3" id="KW-1185">Reference proteome</keyword>
<protein>
    <submittedName>
        <fullName evidence="2">Uncharacterized protein</fullName>
    </submittedName>
</protein>
<feature type="transmembrane region" description="Helical" evidence="1">
    <location>
        <begin position="34"/>
        <end position="64"/>
    </location>
</feature>
<dbReference type="Proteomes" id="UP000537825">
    <property type="component" value="Unassembled WGS sequence"/>
</dbReference>
<dbReference type="EMBL" id="JAAAPK010000008">
    <property type="protein sequence ID" value="NBC43345.1"/>
    <property type="molecule type" value="Genomic_DNA"/>
</dbReference>
<keyword evidence="1" id="KW-0472">Membrane</keyword>
<dbReference type="RefSeq" id="WP_139918262.1">
    <property type="nucleotide sequence ID" value="NZ_CBCSLE010000024.1"/>
</dbReference>